<dbReference type="InterPro" id="IPR039422">
    <property type="entry name" value="MarR/SlyA-like"/>
</dbReference>
<evidence type="ECO:0000313" key="4">
    <source>
        <dbReference type="Proteomes" id="UP000005413"/>
    </source>
</evidence>
<dbReference type="GO" id="GO:0006950">
    <property type="term" value="P:response to stress"/>
    <property type="evidence" value="ECO:0007669"/>
    <property type="project" value="TreeGrafter"/>
</dbReference>
<protein>
    <recommendedName>
        <fullName evidence="2">HTH marR-type domain-containing protein</fullName>
    </recommendedName>
</protein>
<sequence length="151" mass="17680">MSTNKNDYEHMLFYFAYKTFITTADEIIEQYGMSRQHHRFLFFINKLPGITIKSLLEILEISKQGSHATLQKLKEQELIVEEVLETDRRVKKLYTTAKGQQLIAKLNKAQDELLQQIYQDVGTDWYDVMEALAMGRPGFDYIKHIKNESGN</sequence>
<dbReference type="GO" id="GO:0003700">
    <property type="term" value="F:DNA-binding transcription factor activity"/>
    <property type="evidence" value="ECO:0007669"/>
    <property type="project" value="InterPro"/>
</dbReference>
<dbReference type="InterPro" id="IPR036388">
    <property type="entry name" value="WH-like_DNA-bd_sf"/>
</dbReference>
<dbReference type="InterPro" id="IPR000835">
    <property type="entry name" value="HTH_MarR-typ"/>
</dbReference>
<dbReference type="EMBL" id="AEUN01000428">
    <property type="protein sequence ID" value="EHJ07821.1"/>
    <property type="molecule type" value="Genomic_DNA"/>
</dbReference>
<dbReference type="SMART" id="SM00347">
    <property type="entry name" value="HTH_MARR"/>
    <property type="match status" value="1"/>
</dbReference>
<evidence type="ECO:0000313" key="3">
    <source>
        <dbReference type="EMBL" id="EHJ07821.1"/>
    </source>
</evidence>
<keyword evidence="1" id="KW-0238">DNA-binding</keyword>
<dbReference type="PANTHER" id="PTHR33164">
    <property type="entry name" value="TRANSCRIPTIONAL REGULATOR, MARR FAMILY"/>
    <property type="match status" value="1"/>
</dbReference>
<dbReference type="Pfam" id="PF12802">
    <property type="entry name" value="MarR_2"/>
    <property type="match status" value="1"/>
</dbReference>
<dbReference type="SUPFAM" id="SSF46785">
    <property type="entry name" value="Winged helix' DNA-binding domain"/>
    <property type="match status" value="1"/>
</dbReference>
<proteinExistence type="predicted"/>
<organism evidence="3 4">
    <name type="scientific">Staphylococcus simiae CCM 7213 = CCUG 51256</name>
    <dbReference type="NCBI Taxonomy" id="911238"/>
    <lineage>
        <taxon>Bacteria</taxon>
        <taxon>Bacillati</taxon>
        <taxon>Bacillota</taxon>
        <taxon>Bacilli</taxon>
        <taxon>Bacillales</taxon>
        <taxon>Staphylococcaceae</taxon>
        <taxon>Staphylococcus</taxon>
    </lineage>
</organism>
<keyword evidence="4" id="KW-1185">Reference proteome</keyword>
<dbReference type="GO" id="GO:0003677">
    <property type="term" value="F:DNA binding"/>
    <property type="evidence" value="ECO:0007669"/>
    <property type="project" value="UniProtKB-KW"/>
</dbReference>
<gene>
    <name evidence="3" type="ORF">SS7213T_07328</name>
</gene>
<comment type="caution">
    <text evidence="3">The sequence shown here is derived from an EMBL/GenBank/DDBJ whole genome shotgun (WGS) entry which is preliminary data.</text>
</comment>
<dbReference type="OrthoDB" id="9799368at2"/>
<dbReference type="InterPro" id="IPR036390">
    <property type="entry name" value="WH_DNA-bd_sf"/>
</dbReference>
<dbReference type="Gene3D" id="1.10.10.10">
    <property type="entry name" value="Winged helix-like DNA-binding domain superfamily/Winged helix DNA-binding domain"/>
    <property type="match status" value="1"/>
</dbReference>
<dbReference type="AlphaFoldDB" id="G5JJ17"/>
<accession>G5JJ17</accession>
<name>G5JJ17_9STAP</name>
<dbReference type="Proteomes" id="UP000005413">
    <property type="component" value="Unassembled WGS sequence"/>
</dbReference>
<evidence type="ECO:0000259" key="2">
    <source>
        <dbReference type="PROSITE" id="PS50995"/>
    </source>
</evidence>
<dbReference type="RefSeq" id="WP_002464140.1">
    <property type="nucleotide sequence ID" value="NZ_AEUN01000428.1"/>
</dbReference>
<reference evidence="3 4" key="1">
    <citation type="journal article" date="2012" name="BMC Genomics">
        <title>Comparative genomic analysis of the genus Staphylococcus including Staphylococcus aureus and its newly described sister species Staphylococcus simiae.</title>
        <authorList>
            <person name="Suzuki H."/>
            <person name="Lefebure T."/>
            <person name="Pavinski Bitar P."/>
            <person name="Stanhope M.J."/>
        </authorList>
    </citation>
    <scope>NUCLEOTIDE SEQUENCE [LARGE SCALE GENOMIC DNA]</scope>
    <source>
        <strain evidence="3 4">CCM 7213</strain>
    </source>
</reference>
<dbReference type="PATRIC" id="fig|911238.3.peg.1262"/>
<feature type="domain" description="HTH marR-type" evidence="2">
    <location>
        <begin position="5"/>
        <end position="140"/>
    </location>
</feature>
<dbReference type="PROSITE" id="PS50995">
    <property type="entry name" value="HTH_MARR_2"/>
    <property type="match status" value="1"/>
</dbReference>
<dbReference type="PANTHER" id="PTHR33164:SF44">
    <property type="entry name" value="TRANSCRIPTIONAL REGULATORY PROTEIN"/>
    <property type="match status" value="1"/>
</dbReference>
<evidence type="ECO:0000256" key="1">
    <source>
        <dbReference type="ARBA" id="ARBA00023125"/>
    </source>
</evidence>